<name>A0ABV8U2T5_9ACTN</name>
<dbReference type="Proteomes" id="UP001595823">
    <property type="component" value="Unassembled WGS sequence"/>
</dbReference>
<dbReference type="SUPFAM" id="SSF46785">
    <property type="entry name" value="Winged helix' DNA-binding domain"/>
    <property type="match status" value="1"/>
</dbReference>
<accession>A0ABV8U2T5</accession>
<protein>
    <submittedName>
        <fullName evidence="2">PadR family transcriptional regulator</fullName>
    </submittedName>
</protein>
<dbReference type="InterPro" id="IPR052509">
    <property type="entry name" value="Metal_resp_DNA-bind_regulator"/>
</dbReference>
<dbReference type="PANTHER" id="PTHR33169:SF14">
    <property type="entry name" value="TRANSCRIPTIONAL REGULATOR RV3488"/>
    <property type="match status" value="1"/>
</dbReference>
<gene>
    <name evidence="2" type="ORF">ACFPET_16970</name>
</gene>
<reference evidence="3" key="1">
    <citation type="journal article" date="2019" name="Int. J. Syst. Evol. Microbiol.">
        <title>The Global Catalogue of Microorganisms (GCM) 10K type strain sequencing project: providing services to taxonomists for standard genome sequencing and annotation.</title>
        <authorList>
            <consortium name="The Broad Institute Genomics Platform"/>
            <consortium name="The Broad Institute Genome Sequencing Center for Infectious Disease"/>
            <person name="Wu L."/>
            <person name="Ma J."/>
        </authorList>
    </citation>
    <scope>NUCLEOTIDE SEQUENCE [LARGE SCALE GENOMIC DNA]</scope>
    <source>
        <strain evidence="3">IBRC-M 10908</strain>
    </source>
</reference>
<dbReference type="InterPro" id="IPR036388">
    <property type="entry name" value="WH-like_DNA-bd_sf"/>
</dbReference>
<comment type="caution">
    <text evidence="2">The sequence shown here is derived from an EMBL/GenBank/DDBJ whole genome shotgun (WGS) entry which is preliminary data.</text>
</comment>
<dbReference type="Pfam" id="PF03551">
    <property type="entry name" value="PadR"/>
    <property type="match status" value="1"/>
</dbReference>
<dbReference type="InterPro" id="IPR036390">
    <property type="entry name" value="WH_DNA-bd_sf"/>
</dbReference>
<sequence length="222" mass="25143">MWKTRLLILGLVRWLGPVHGYLIRHELSSWNIPGISDLKPGSIYHALKKLASDGLVEVVATESVGDRPARTTYRVTAEGEREFQHMLRERTWNFEAEADNFEVTFGFALVLGPRETTAMLRQRADYLFEKAEAATQTLASTTADFDPDGAERYIPAHSRAMLRRRAELFAVDAAWCEETADRLESGDLELPPDVDAESSAMWREAILDDFRKKSTKDSVRTP</sequence>
<dbReference type="InterPro" id="IPR005149">
    <property type="entry name" value="Tscrpt_reg_PadR_N"/>
</dbReference>
<keyword evidence="3" id="KW-1185">Reference proteome</keyword>
<dbReference type="EMBL" id="JBHSDK010000024">
    <property type="protein sequence ID" value="MFC4336896.1"/>
    <property type="molecule type" value="Genomic_DNA"/>
</dbReference>
<dbReference type="Gene3D" id="1.10.10.10">
    <property type="entry name" value="Winged helix-like DNA-binding domain superfamily/Winged helix DNA-binding domain"/>
    <property type="match status" value="1"/>
</dbReference>
<dbReference type="PANTHER" id="PTHR33169">
    <property type="entry name" value="PADR-FAMILY TRANSCRIPTIONAL REGULATOR"/>
    <property type="match status" value="1"/>
</dbReference>
<feature type="domain" description="Transcription regulator PadR N-terminal" evidence="1">
    <location>
        <begin position="8"/>
        <end position="84"/>
    </location>
</feature>
<evidence type="ECO:0000313" key="2">
    <source>
        <dbReference type="EMBL" id="MFC4336896.1"/>
    </source>
</evidence>
<evidence type="ECO:0000259" key="1">
    <source>
        <dbReference type="Pfam" id="PF03551"/>
    </source>
</evidence>
<organism evidence="2 3">
    <name type="scientific">Salininema proteolyticum</name>
    <dbReference type="NCBI Taxonomy" id="1607685"/>
    <lineage>
        <taxon>Bacteria</taxon>
        <taxon>Bacillati</taxon>
        <taxon>Actinomycetota</taxon>
        <taxon>Actinomycetes</taxon>
        <taxon>Glycomycetales</taxon>
        <taxon>Glycomycetaceae</taxon>
        <taxon>Salininema</taxon>
    </lineage>
</organism>
<evidence type="ECO:0000313" key="3">
    <source>
        <dbReference type="Proteomes" id="UP001595823"/>
    </source>
</evidence>
<dbReference type="RefSeq" id="WP_380623299.1">
    <property type="nucleotide sequence ID" value="NZ_JBHSDK010000024.1"/>
</dbReference>
<proteinExistence type="predicted"/>